<comment type="caution">
    <text evidence="1">The sequence shown here is derived from an EMBL/GenBank/DDBJ whole genome shotgun (WGS) entry which is preliminary data.</text>
</comment>
<keyword evidence="2" id="KW-1185">Reference proteome</keyword>
<dbReference type="Proteomes" id="UP001595596">
    <property type="component" value="Unassembled WGS sequence"/>
</dbReference>
<protein>
    <submittedName>
        <fullName evidence="1">Uncharacterized protein</fullName>
    </submittedName>
</protein>
<reference evidence="2" key="1">
    <citation type="journal article" date="2019" name="Int. J. Syst. Evol. Microbiol.">
        <title>The Global Catalogue of Microorganisms (GCM) 10K type strain sequencing project: providing services to taxonomists for standard genome sequencing and annotation.</title>
        <authorList>
            <consortium name="The Broad Institute Genomics Platform"/>
            <consortium name="The Broad Institute Genome Sequencing Center for Infectious Disease"/>
            <person name="Wu L."/>
            <person name="Ma J."/>
        </authorList>
    </citation>
    <scope>NUCLEOTIDE SEQUENCE [LARGE SCALE GENOMIC DNA]</scope>
    <source>
        <strain evidence="2">VKM B-3226</strain>
    </source>
</reference>
<dbReference type="RefSeq" id="WP_379027555.1">
    <property type="nucleotide sequence ID" value="NZ_JBHRXE010000002.1"/>
</dbReference>
<sequence length="147" mass="16398">MRDLANYIEAERDLEHCGSWDPACDAWIRAAERARVQVLDGITALRAAPTRRREDLPLRRYAGLAQMLIESDCPEQVRNILALPGRFPDFFRCAGDGPVARRVDLMVASFRQHLNALARLPDFTGMIEADDLAIEPDAPNLMLAPAA</sequence>
<dbReference type="EMBL" id="JBHRXE010000002">
    <property type="protein sequence ID" value="MFC3567988.1"/>
    <property type="molecule type" value="Genomic_DNA"/>
</dbReference>
<accession>A0ABV7RSX2</accession>
<evidence type="ECO:0000313" key="2">
    <source>
        <dbReference type="Proteomes" id="UP001595596"/>
    </source>
</evidence>
<gene>
    <name evidence="1" type="ORF">ACFOMP_00775</name>
</gene>
<evidence type="ECO:0000313" key="1">
    <source>
        <dbReference type="EMBL" id="MFC3567988.1"/>
    </source>
</evidence>
<name>A0ABV7RSX2_9RHOB</name>
<organism evidence="1 2">
    <name type="scientific">Paracoccus simplex</name>
    <dbReference type="NCBI Taxonomy" id="2086346"/>
    <lineage>
        <taxon>Bacteria</taxon>
        <taxon>Pseudomonadati</taxon>
        <taxon>Pseudomonadota</taxon>
        <taxon>Alphaproteobacteria</taxon>
        <taxon>Rhodobacterales</taxon>
        <taxon>Paracoccaceae</taxon>
        <taxon>Paracoccus</taxon>
    </lineage>
</organism>
<proteinExistence type="predicted"/>